<dbReference type="GO" id="GO:0006397">
    <property type="term" value="P:mRNA processing"/>
    <property type="evidence" value="ECO:0007669"/>
    <property type="project" value="InterPro"/>
</dbReference>
<gene>
    <name evidence="3" type="ORF">SAMN00017477_1697</name>
</gene>
<keyword evidence="3" id="KW-0808">Transferase</keyword>
<evidence type="ECO:0000259" key="2">
    <source>
        <dbReference type="PROSITE" id="PS50878"/>
    </source>
</evidence>
<dbReference type="Pfam" id="PF01348">
    <property type="entry name" value="Intron_maturas2"/>
    <property type="match status" value="1"/>
</dbReference>
<dbReference type="PANTHER" id="PTHR34047:SF8">
    <property type="entry name" value="PROTEIN YKFC"/>
    <property type="match status" value="1"/>
</dbReference>
<dbReference type="PANTHER" id="PTHR34047">
    <property type="entry name" value="NUCLEAR INTRON MATURASE 1, MITOCHONDRIAL-RELATED"/>
    <property type="match status" value="1"/>
</dbReference>
<evidence type="ECO:0000313" key="3">
    <source>
        <dbReference type="EMBL" id="SMB90825.1"/>
    </source>
</evidence>
<dbReference type="InterPro" id="IPR051083">
    <property type="entry name" value="GrpII_Intron_Splice-Mob/Def"/>
</dbReference>
<keyword evidence="4" id="KW-1185">Reference proteome</keyword>
<dbReference type="NCBIfam" id="TIGR04416">
    <property type="entry name" value="group_II_RT_mat"/>
    <property type="match status" value="1"/>
</dbReference>
<accession>A0A1W1VBY9</accession>
<dbReference type="Pfam" id="PF00078">
    <property type="entry name" value="RVT_1"/>
    <property type="match status" value="2"/>
</dbReference>
<proteinExistence type="predicted"/>
<name>A0A1W1VBY9_PEPAS</name>
<dbReference type="CDD" id="cd01651">
    <property type="entry name" value="RT_G2_intron"/>
    <property type="match status" value="1"/>
</dbReference>
<evidence type="ECO:0000313" key="4">
    <source>
        <dbReference type="Proteomes" id="UP000192368"/>
    </source>
</evidence>
<dbReference type="Pfam" id="PF21368">
    <property type="entry name" value="AI2M-like_HNH"/>
    <property type="match status" value="1"/>
</dbReference>
<organism evidence="3 4">
    <name type="scientific">Peptoniphilus asaccharolyticus DSM 20463</name>
    <dbReference type="NCBI Taxonomy" id="573058"/>
    <lineage>
        <taxon>Bacteria</taxon>
        <taxon>Bacillati</taxon>
        <taxon>Bacillota</taxon>
        <taxon>Tissierellia</taxon>
        <taxon>Tissierellales</taxon>
        <taxon>Peptoniphilaceae</taxon>
        <taxon>Peptoniphilus</taxon>
    </lineage>
</organism>
<dbReference type="SUPFAM" id="SSF56672">
    <property type="entry name" value="DNA/RNA polymerases"/>
    <property type="match status" value="1"/>
</dbReference>
<keyword evidence="1" id="KW-0175">Coiled coil</keyword>
<dbReference type="InterPro" id="IPR043502">
    <property type="entry name" value="DNA/RNA_pol_sf"/>
</dbReference>
<sequence>MVKGGSLFIQFRGKEGARGTMRNPNNVLISLRKHSKEENYTYKRLYRNLYNIDLFLQAYQNIYANAGNMTKCVDNQTISAMSLERINKIIDSLKDESYSPTPTKRVYIPKKNGKLRPLGIPSIDDKLVQEVCRMLLNSIYDESFEDTSHGFRDNRSCHTALRQIQNRFVRCKWFVEGDIKGFFDNIDHNIIIDILSKRIDDERFLRLIRKFLKAGYMKQNEYHNTYSGMPQGSIISPILSNIYLDKFDKYMQNYKESFDKGNKRKQNKEYKALYDRRKRLENKLSKTTNKNEIDDIKSEIEEINKRYFNIPCLNPMNENFKRIQYVRYADDFIIGIIGSKADAEKVKQDIGQFIKSELNLELSDEKTLVTKSTDRAKFLGFDIRATPGSNHTKRTKAGIKARNFGGHVRLELSTSTIQNKLIELGALRIKNLNRKEVWFPKERTKLTSRTDLSILDQYNGEIRGFCNYYRHANNSSKLHKFRYIMEYSLYKTLACKYRTKVTDIITRYRTDKDFGISYTDKNGNNKTRLLWKDSLARKEFPQCDNADVIHKQKFYPKKPTLGLRLKNNKCEWCGKETNNLKVYQVKKIKDLTDEYAWHIFMKSINRKTLVICNECFKKINNSNEE</sequence>
<dbReference type="InterPro" id="IPR024937">
    <property type="entry name" value="Domain_X"/>
</dbReference>
<feature type="domain" description="Reverse transcriptase" evidence="2">
    <location>
        <begin position="89"/>
        <end position="383"/>
    </location>
</feature>
<dbReference type="GO" id="GO:0003964">
    <property type="term" value="F:RNA-directed DNA polymerase activity"/>
    <property type="evidence" value="ECO:0007669"/>
    <property type="project" value="UniProtKB-KW"/>
</dbReference>
<protein>
    <submittedName>
        <fullName evidence="3">Group II intron reverse transcriptase/maturase</fullName>
    </submittedName>
</protein>
<feature type="coiled-coil region" evidence="1">
    <location>
        <begin position="263"/>
        <end position="306"/>
    </location>
</feature>
<reference evidence="4" key="1">
    <citation type="submission" date="2017-04" db="EMBL/GenBank/DDBJ databases">
        <authorList>
            <person name="Varghese N."/>
            <person name="Submissions S."/>
        </authorList>
    </citation>
    <scope>NUCLEOTIDE SEQUENCE [LARGE SCALE GENOMIC DNA]</scope>
    <source>
        <strain evidence="4">DSM 20463</strain>
    </source>
</reference>
<dbReference type="AlphaFoldDB" id="A0A1W1VBY9"/>
<dbReference type="OrthoDB" id="9788687at2"/>
<dbReference type="InterPro" id="IPR049030">
    <property type="entry name" value="AI2M-like_HNH"/>
</dbReference>
<dbReference type="STRING" id="573058.SAMN00017477_1697"/>
<dbReference type="InterPro" id="IPR000477">
    <property type="entry name" value="RT_dom"/>
</dbReference>
<evidence type="ECO:0000256" key="1">
    <source>
        <dbReference type="SAM" id="Coils"/>
    </source>
</evidence>
<dbReference type="EMBL" id="FWWR01000011">
    <property type="protein sequence ID" value="SMB90825.1"/>
    <property type="molecule type" value="Genomic_DNA"/>
</dbReference>
<dbReference type="PROSITE" id="PS50878">
    <property type="entry name" value="RT_POL"/>
    <property type="match status" value="1"/>
</dbReference>
<keyword evidence="3" id="KW-0695">RNA-directed DNA polymerase</keyword>
<dbReference type="InterPro" id="IPR030931">
    <property type="entry name" value="Group_II_RT_mat"/>
</dbReference>
<dbReference type="Proteomes" id="UP000192368">
    <property type="component" value="Unassembled WGS sequence"/>
</dbReference>
<keyword evidence="3" id="KW-0548">Nucleotidyltransferase</keyword>